<proteinExistence type="predicted"/>
<evidence type="ECO:0000313" key="3">
    <source>
        <dbReference type="Proteomes" id="UP000241769"/>
    </source>
</evidence>
<sequence length="399" mass="43820">MVWNREKIHQRGYPARVPHFKANTATRNNKRPTHNMQTVALPNQPASYSWFDADAQYANAYRSAEPTPVPMLNNLPKSNVSSNPGGSTVIQTETPTKHHGGFLGKVENIVHRAGERVGFGTDTATRWSLYQIPEPLFGEFPAKVVNGTQGFVGGFLFVSQNHLCYSSYTDKMNRAIKIAIPFANIQHIGLAARVKGTQGAAVVLTPLTALSQKPNALQIVTRDNVNHQFFGFKKNTESVFNLLNHSWQTSRGMVAPSTGAGLGSANALPMSQQYSNSQGQYTNSQGAYTQQQMHMEQRDLSGNYSTTGLVHSFQNSGLQGTNQYVNATTTQEPSLAQQEFAQAGGVPHHNPLDRNFDGKVDMRDLKGNNAGAHHNPLDRNFDGKVDARDFNGQTAYNTM</sequence>
<dbReference type="OrthoDB" id="3795936at2759"/>
<feature type="compositionally biased region" description="Polar residues" evidence="1">
    <location>
        <begin position="76"/>
        <end position="94"/>
    </location>
</feature>
<reference evidence="2 3" key="1">
    <citation type="journal article" date="2018" name="Genome Biol. Evol.">
        <title>Multiple Roots of Fruiting Body Formation in Amoebozoa.</title>
        <authorList>
            <person name="Hillmann F."/>
            <person name="Forbes G."/>
            <person name="Novohradska S."/>
            <person name="Ferling I."/>
            <person name="Riege K."/>
            <person name="Groth M."/>
            <person name="Westermann M."/>
            <person name="Marz M."/>
            <person name="Spaller T."/>
            <person name="Winckler T."/>
            <person name="Schaap P."/>
            <person name="Glockner G."/>
        </authorList>
    </citation>
    <scope>NUCLEOTIDE SEQUENCE [LARGE SCALE GENOMIC DNA]</scope>
    <source>
        <strain evidence="2 3">Jena</strain>
    </source>
</reference>
<evidence type="ECO:0000313" key="2">
    <source>
        <dbReference type="EMBL" id="PRP84931.1"/>
    </source>
</evidence>
<protein>
    <recommendedName>
        <fullName evidence="4">GRAM domain-containing protein</fullName>
    </recommendedName>
</protein>
<dbReference type="AlphaFoldDB" id="A0A2P6NLU1"/>
<evidence type="ECO:0000256" key="1">
    <source>
        <dbReference type="SAM" id="MobiDB-lite"/>
    </source>
</evidence>
<accession>A0A2P6NLU1</accession>
<evidence type="ECO:0008006" key="4">
    <source>
        <dbReference type="Google" id="ProtNLM"/>
    </source>
</evidence>
<name>A0A2P6NLU1_9EUKA</name>
<feature type="region of interest" description="Disordered" evidence="1">
    <location>
        <begin position="76"/>
        <end position="101"/>
    </location>
</feature>
<keyword evidence="3" id="KW-1185">Reference proteome</keyword>
<dbReference type="InParanoid" id="A0A2P6NLU1"/>
<comment type="caution">
    <text evidence="2">The sequence shown here is derived from an EMBL/GenBank/DDBJ whole genome shotgun (WGS) entry which is preliminary data.</text>
</comment>
<dbReference type="Proteomes" id="UP000241769">
    <property type="component" value="Unassembled WGS sequence"/>
</dbReference>
<dbReference type="EMBL" id="MDYQ01000054">
    <property type="protein sequence ID" value="PRP84931.1"/>
    <property type="molecule type" value="Genomic_DNA"/>
</dbReference>
<organism evidence="2 3">
    <name type="scientific">Planoprotostelium fungivorum</name>
    <dbReference type="NCBI Taxonomy" id="1890364"/>
    <lineage>
        <taxon>Eukaryota</taxon>
        <taxon>Amoebozoa</taxon>
        <taxon>Evosea</taxon>
        <taxon>Variosea</taxon>
        <taxon>Cavosteliida</taxon>
        <taxon>Cavosteliaceae</taxon>
        <taxon>Planoprotostelium</taxon>
    </lineage>
</organism>
<dbReference type="InterPro" id="IPR011993">
    <property type="entry name" value="PH-like_dom_sf"/>
</dbReference>
<gene>
    <name evidence="2" type="ORF">PROFUN_07585</name>
</gene>
<dbReference type="Gene3D" id="2.30.29.30">
    <property type="entry name" value="Pleckstrin-homology domain (PH domain)/Phosphotyrosine-binding domain (PTB)"/>
    <property type="match status" value="1"/>
</dbReference>